<dbReference type="GO" id="GO:0046872">
    <property type="term" value="F:metal ion binding"/>
    <property type="evidence" value="ECO:0007669"/>
    <property type="project" value="UniProtKB-KW"/>
</dbReference>
<evidence type="ECO:0000256" key="3">
    <source>
        <dbReference type="PIRSR" id="PIRSR602401-1"/>
    </source>
</evidence>
<accession>A0ABD3PE70</accession>
<feature type="binding site" description="axial binding residue" evidence="3">
    <location>
        <position position="614"/>
    </location>
    <ligand>
        <name>heme</name>
        <dbReference type="ChEBI" id="CHEBI:30413"/>
    </ligand>
    <ligandPart>
        <name>Fe</name>
        <dbReference type="ChEBI" id="CHEBI:18248"/>
    </ligandPart>
</feature>
<evidence type="ECO:0000313" key="5">
    <source>
        <dbReference type="EMBL" id="KAL3786019.1"/>
    </source>
</evidence>
<dbReference type="PANTHER" id="PTHR24305">
    <property type="entry name" value="CYTOCHROME P450"/>
    <property type="match status" value="1"/>
</dbReference>
<evidence type="ECO:0000256" key="1">
    <source>
        <dbReference type="ARBA" id="ARBA00001971"/>
    </source>
</evidence>
<protein>
    <recommendedName>
        <fullName evidence="7">Cytochrome P450</fullName>
    </recommendedName>
</protein>
<dbReference type="PROSITE" id="PS00086">
    <property type="entry name" value="CYTOCHROME_P450"/>
    <property type="match status" value="1"/>
</dbReference>
<name>A0ABD3PE70_9STRA</name>
<comment type="caution">
    <text evidence="5">The sequence shown here is derived from an EMBL/GenBank/DDBJ whole genome shotgun (WGS) entry which is preliminary data.</text>
</comment>
<dbReference type="SUPFAM" id="SSF48264">
    <property type="entry name" value="Cytochrome P450"/>
    <property type="match status" value="1"/>
</dbReference>
<keyword evidence="3 4" id="KW-0408">Iron</keyword>
<sequence length="669" mass="74718">MQGQSTENKHLLHFKYTKPRSETHQLLGGEAIKGRSKARVTSPARSSYFSRSTIISWLNPAPGLRRPQPPLQSNNKHYDFDAIGIFEATQMSPSNFHCSTELANLRLSSRISSLLHYRNGRHLSSCPVTGASDAAPTSFSNKVELQEVPTLPHMGSLVSFYSNTPEIDLNSFYDFYPAMRKRYGDFYKMGIPGLGKFLIPLYGLTCMIPPTQTQGSRGMLYVITDPNEMQKVIRQEKAKQPYPRGIVEAEWPLIDWLHSKGSVLGKGANDDTEDKYGFVGRGETWKRIRSFMQTDMLSPQSAAGYIPIMVEAATLASRGAPASAADLNGYANRCSFDLFTALMFGNLSKMADPQTGHDQENIVFCEAAVNGMDKMFKQMSSPMQLLLFKLGIKTGMYKDMAQAFETATSIAEKKYQEFRKRMDANELTESEKSSYLRKAIVRQAEDESVREEELAEIIKIALTAAIDTTSSLLSWNMLHIALNPTVQEKLHAELVESTQKCGGLNAEALRKGNVPYLHAVLRETHRLTPAAPLTVLKENSLSDLDIHGSTIPKDSLIMLDGYSVGIDESIVDSPKEFRPERWFPDAVEARKGTAAEILDHPYYRDAFSQGSRKCPGSRVANNEVLIMISQLVLDWEISPPQGYGKEDVTYCMHGMVHPNLPQLQFVARN</sequence>
<dbReference type="InterPro" id="IPR002401">
    <property type="entry name" value="Cyt_P450_E_grp-I"/>
</dbReference>
<dbReference type="AlphaFoldDB" id="A0ABD3PE70"/>
<dbReference type="Pfam" id="PF00067">
    <property type="entry name" value="p450"/>
    <property type="match status" value="1"/>
</dbReference>
<evidence type="ECO:0000256" key="4">
    <source>
        <dbReference type="RuleBase" id="RU000461"/>
    </source>
</evidence>
<dbReference type="Gene3D" id="1.10.630.10">
    <property type="entry name" value="Cytochrome P450"/>
    <property type="match status" value="1"/>
</dbReference>
<dbReference type="PANTHER" id="PTHR24305:SF166">
    <property type="entry name" value="CYTOCHROME P450 12A4, MITOCHONDRIAL-RELATED"/>
    <property type="match status" value="1"/>
</dbReference>
<keyword evidence="4" id="KW-0560">Oxidoreductase</keyword>
<dbReference type="InterPro" id="IPR001128">
    <property type="entry name" value="Cyt_P450"/>
</dbReference>
<organism evidence="5 6">
    <name type="scientific">Cyclotella cryptica</name>
    <dbReference type="NCBI Taxonomy" id="29204"/>
    <lineage>
        <taxon>Eukaryota</taxon>
        <taxon>Sar</taxon>
        <taxon>Stramenopiles</taxon>
        <taxon>Ochrophyta</taxon>
        <taxon>Bacillariophyta</taxon>
        <taxon>Coscinodiscophyceae</taxon>
        <taxon>Thalassiosirophycidae</taxon>
        <taxon>Stephanodiscales</taxon>
        <taxon>Stephanodiscaceae</taxon>
        <taxon>Cyclotella</taxon>
    </lineage>
</organism>
<comment type="cofactor">
    <cofactor evidence="1 3">
        <name>heme</name>
        <dbReference type="ChEBI" id="CHEBI:30413"/>
    </cofactor>
</comment>
<dbReference type="Proteomes" id="UP001516023">
    <property type="component" value="Unassembled WGS sequence"/>
</dbReference>
<dbReference type="GO" id="GO:0004497">
    <property type="term" value="F:monooxygenase activity"/>
    <property type="evidence" value="ECO:0007669"/>
    <property type="project" value="UniProtKB-KW"/>
</dbReference>
<comment type="similarity">
    <text evidence="2 4">Belongs to the cytochrome P450 family.</text>
</comment>
<dbReference type="InterPro" id="IPR036396">
    <property type="entry name" value="Cyt_P450_sf"/>
</dbReference>
<dbReference type="InterPro" id="IPR017972">
    <property type="entry name" value="Cyt_P450_CS"/>
</dbReference>
<keyword evidence="3 4" id="KW-0349">Heme</keyword>
<reference evidence="5 6" key="1">
    <citation type="journal article" date="2020" name="G3 (Bethesda)">
        <title>Improved Reference Genome for Cyclotella cryptica CCMP332, a Model for Cell Wall Morphogenesis, Salinity Adaptation, and Lipid Production in Diatoms (Bacillariophyta).</title>
        <authorList>
            <person name="Roberts W.R."/>
            <person name="Downey K.M."/>
            <person name="Ruck E.C."/>
            <person name="Traller J.C."/>
            <person name="Alverson A.J."/>
        </authorList>
    </citation>
    <scope>NUCLEOTIDE SEQUENCE [LARGE SCALE GENOMIC DNA]</scope>
    <source>
        <strain evidence="5 6">CCMP332</strain>
    </source>
</reference>
<keyword evidence="4" id="KW-0503">Monooxygenase</keyword>
<keyword evidence="6" id="KW-1185">Reference proteome</keyword>
<evidence type="ECO:0008006" key="7">
    <source>
        <dbReference type="Google" id="ProtNLM"/>
    </source>
</evidence>
<evidence type="ECO:0000313" key="6">
    <source>
        <dbReference type="Proteomes" id="UP001516023"/>
    </source>
</evidence>
<gene>
    <name evidence="5" type="ORF">HJC23_001416</name>
</gene>
<dbReference type="PRINTS" id="PR00463">
    <property type="entry name" value="EP450I"/>
</dbReference>
<proteinExistence type="inferred from homology"/>
<keyword evidence="3 4" id="KW-0479">Metal-binding</keyword>
<dbReference type="EMBL" id="JABMIG020000204">
    <property type="protein sequence ID" value="KAL3786019.1"/>
    <property type="molecule type" value="Genomic_DNA"/>
</dbReference>
<evidence type="ECO:0000256" key="2">
    <source>
        <dbReference type="ARBA" id="ARBA00010617"/>
    </source>
</evidence>
<dbReference type="PRINTS" id="PR00385">
    <property type="entry name" value="P450"/>
</dbReference>
<dbReference type="InterPro" id="IPR050121">
    <property type="entry name" value="Cytochrome_P450_monoxygenase"/>
</dbReference>